<evidence type="ECO:0000313" key="7">
    <source>
        <dbReference type="Proteomes" id="UP000789901"/>
    </source>
</evidence>
<keyword evidence="4" id="KW-0472">Membrane</keyword>
<dbReference type="EMBL" id="CAJVQB010007110">
    <property type="protein sequence ID" value="CAG8697257.1"/>
    <property type="molecule type" value="Genomic_DNA"/>
</dbReference>
<comment type="caution">
    <text evidence="6">The sequence shown here is derived from an EMBL/GenBank/DDBJ whole genome shotgun (WGS) entry which is preliminary data.</text>
</comment>
<dbReference type="InterPro" id="IPR027417">
    <property type="entry name" value="P-loop_NTPase"/>
</dbReference>
<dbReference type="Pfam" id="PF00005">
    <property type="entry name" value="ABC_tran"/>
    <property type="match status" value="1"/>
</dbReference>
<dbReference type="Proteomes" id="UP000789901">
    <property type="component" value="Unassembled WGS sequence"/>
</dbReference>
<dbReference type="InterPro" id="IPR036640">
    <property type="entry name" value="ABC1_TM_sf"/>
</dbReference>
<reference evidence="6 7" key="1">
    <citation type="submission" date="2021-06" db="EMBL/GenBank/DDBJ databases">
        <authorList>
            <person name="Kallberg Y."/>
            <person name="Tangrot J."/>
            <person name="Rosling A."/>
        </authorList>
    </citation>
    <scope>NUCLEOTIDE SEQUENCE [LARGE SCALE GENOMIC DNA]</scope>
    <source>
        <strain evidence="6 7">120-4 pot B 10/14</strain>
    </source>
</reference>
<evidence type="ECO:0000256" key="3">
    <source>
        <dbReference type="ARBA" id="ARBA00022989"/>
    </source>
</evidence>
<evidence type="ECO:0000256" key="1">
    <source>
        <dbReference type="ARBA" id="ARBA00004141"/>
    </source>
</evidence>
<evidence type="ECO:0000313" key="6">
    <source>
        <dbReference type="EMBL" id="CAG8697257.1"/>
    </source>
</evidence>
<keyword evidence="7" id="KW-1185">Reference proteome</keyword>
<sequence length="161" mass="18010">MFTIYTAIIIGSASVGRAFAHASDIAKARCASTTIPIINTWSQSGEKVRTIKGHHKFSDVHFYYPARLNFPVLRDITLVVKPSQYAALVGPSGCGKSTIISITERFYQIDIDKMNVNDLREHIALVSQEPSLLPDGYDTRVGRNGTQLSGYYRKYCFIQLF</sequence>
<dbReference type="PANTHER" id="PTHR24222">
    <property type="entry name" value="ABC TRANSPORTER B FAMILY"/>
    <property type="match status" value="1"/>
</dbReference>
<feature type="domain" description="ABC transporter" evidence="5">
    <location>
        <begin position="73"/>
        <end position="135"/>
    </location>
</feature>
<dbReference type="InterPro" id="IPR003439">
    <property type="entry name" value="ABC_transporter-like_ATP-bd"/>
</dbReference>
<proteinExistence type="predicted"/>
<name>A0ABN7UYZ4_GIGMA</name>
<gene>
    <name evidence="6" type="ORF">GMARGA_LOCUS11893</name>
</gene>
<evidence type="ECO:0000259" key="5">
    <source>
        <dbReference type="Pfam" id="PF00005"/>
    </source>
</evidence>
<dbReference type="PANTHER" id="PTHR24222:SF76">
    <property type="entry name" value="MYCOBACTIN IMPORT ATP-BINDING_PERMEASE PROTEIN IRTB"/>
    <property type="match status" value="1"/>
</dbReference>
<dbReference type="SUPFAM" id="SSF52540">
    <property type="entry name" value="P-loop containing nucleoside triphosphate hydrolases"/>
    <property type="match status" value="1"/>
</dbReference>
<organism evidence="6 7">
    <name type="scientific">Gigaspora margarita</name>
    <dbReference type="NCBI Taxonomy" id="4874"/>
    <lineage>
        <taxon>Eukaryota</taxon>
        <taxon>Fungi</taxon>
        <taxon>Fungi incertae sedis</taxon>
        <taxon>Mucoromycota</taxon>
        <taxon>Glomeromycotina</taxon>
        <taxon>Glomeromycetes</taxon>
        <taxon>Diversisporales</taxon>
        <taxon>Gigasporaceae</taxon>
        <taxon>Gigaspora</taxon>
    </lineage>
</organism>
<accession>A0ABN7UYZ4</accession>
<evidence type="ECO:0000256" key="2">
    <source>
        <dbReference type="ARBA" id="ARBA00022692"/>
    </source>
</evidence>
<dbReference type="Gene3D" id="3.40.50.300">
    <property type="entry name" value="P-loop containing nucleotide triphosphate hydrolases"/>
    <property type="match status" value="1"/>
</dbReference>
<keyword evidence="2" id="KW-0812">Transmembrane</keyword>
<keyword evidence="3" id="KW-1133">Transmembrane helix</keyword>
<evidence type="ECO:0000256" key="4">
    <source>
        <dbReference type="ARBA" id="ARBA00023136"/>
    </source>
</evidence>
<dbReference type="InterPro" id="IPR039421">
    <property type="entry name" value="Type_1_exporter"/>
</dbReference>
<protein>
    <submittedName>
        <fullName evidence="6">27032_t:CDS:1</fullName>
    </submittedName>
</protein>
<comment type="subcellular location">
    <subcellularLocation>
        <location evidence="1">Membrane</location>
        <topology evidence="1">Multi-pass membrane protein</topology>
    </subcellularLocation>
</comment>
<dbReference type="Gene3D" id="1.20.1560.10">
    <property type="entry name" value="ABC transporter type 1, transmembrane domain"/>
    <property type="match status" value="1"/>
</dbReference>